<gene>
    <name evidence="1" type="ORF">FK220_003130</name>
</gene>
<dbReference type="AlphaFoldDB" id="A0A967AQ66"/>
<accession>A0A967AQ66</accession>
<dbReference type="Proteomes" id="UP000707206">
    <property type="component" value="Unassembled WGS sequence"/>
</dbReference>
<sequence>MKKTRLGIAFFCALCIWSCTNDSEADLIEQEQMDDEPTDGSGVTYENTIRSIMQSSCVNCHDDPPRNGAPFALVTFQQVSSRANGILEAMSRQSGESAAMPPAGRLPQNTIDQIQQWIDNGLPEN</sequence>
<evidence type="ECO:0000313" key="2">
    <source>
        <dbReference type="Proteomes" id="UP000707206"/>
    </source>
</evidence>
<dbReference type="EMBL" id="VIKU02000001">
    <property type="protein sequence ID" value="NHF58319.1"/>
    <property type="molecule type" value="Genomic_DNA"/>
</dbReference>
<evidence type="ECO:0008006" key="3">
    <source>
        <dbReference type="Google" id="ProtNLM"/>
    </source>
</evidence>
<keyword evidence="2" id="KW-1185">Reference proteome</keyword>
<reference evidence="1" key="2">
    <citation type="submission" date="2020-03" db="EMBL/GenBank/DDBJ databases">
        <title>Flavobacteriaceae bacterium strain TP-CH-4, a member of the family Flavobacteriaceae isolated from a deep-sea seamount.</title>
        <authorList>
            <person name="Zhang D.-C."/>
        </authorList>
    </citation>
    <scope>NUCLEOTIDE SEQUENCE</scope>
    <source>
        <strain evidence="1">TP-CH-4</strain>
    </source>
</reference>
<organism evidence="1 2">
    <name type="scientific">Pelagihabitans pacificus</name>
    <dbReference type="NCBI Taxonomy" id="2696054"/>
    <lineage>
        <taxon>Bacteria</taxon>
        <taxon>Pseudomonadati</taxon>
        <taxon>Bacteroidota</taxon>
        <taxon>Flavobacteriia</taxon>
        <taxon>Flavobacteriales</taxon>
        <taxon>Flavobacteriaceae</taxon>
        <taxon>Pelagihabitans</taxon>
    </lineage>
</organism>
<proteinExistence type="predicted"/>
<dbReference type="RefSeq" id="WP_152572816.1">
    <property type="nucleotide sequence ID" value="NZ_VIKU02000001.1"/>
</dbReference>
<reference evidence="1" key="1">
    <citation type="submission" date="2019-07" db="EMBL/GenBank/DDBJ databases">
        <authorList>
            <person name="De-Chao Zhang Q."/>
        </authorList>
    </citation>
    <scope>NUCLEOTIDE SEQUENCE</scope>
    <source>
        <strain evidence="1">TP-CH-4</strain>
    </source>
</reference>
<name>A0A967AQ66_9FLAO</name>
<evidence type="ECO:0000313" key="1">
    <source>
        <dbReference type="EMBL" id="NHF58319.1"/>
    </source>
</evidence>
<protein>
    <recommendedName>
        <fullName evidence="3">Cytochrome c domain-containing protein</fullName>
    </recommendedName>
</protein>
<comment type="caution">
    <text evidence="1">The sequence shown here is derived from an EMBL/GenBank/DDBJ whole genome shotgun (WGS) entry which is preliminary data.</text>
</comment>